<keyword evidence="1" id="KW-0812">Transmembrane</keyword>
<organism evidence="2 3">
    <name type="scientific">Oceanobacillus kimchii</name>
    <dbReference type="NCBI Taxonomy" id="746691"/>
    <lineage>
        <taxon>Bacteria</taxon>
        <taxon>Bacillati</taxon>
        <taxon>Bacillota</taxon>
        <taxon>Bacilli</taxon>
        <taxon>Bacillales</taxon>
        <taxon>Bacillaceae</taxon>
        <taxon>Oceanobacillus</taxon>
    </lineage>
</organism>
<dbReference type="EMBL" id="BSKO01000001">
    <property type="protein sequence ID" value="GLO64448.1"/>
    <property type="molecule type" value="Genomic_DNA"/>
</dbReference>
<gene>
    <name evidence="2" type="ORF">MACH08_02320</name>
</gene>
<dbReference type="Proteomes" id="UP001275436">
    <property type="component" value="Unassembled WGS sequence"/>
</dbReference>
<evidence type="ECO:0000256" key="1">
    <source>
        <dbReference type="SAM" id="Phobius"/>
    </source>
</evidence>
<evidence type="ECO:0000313" key="2">
    <source>
        <dbReference type="EMBL" id="GLO64448.1"/>
    </source>
</evidence>
<sequence>MFQSVRQRKRRRGMKKVKAGDGHLLKNYRLWHIFTHSLFHITITSENNEKTYYALKSRYFAEDSSVDLYLNRKHIAYSTLPATIPIKDGIIEVKSGGSGINSIQYITDKKATFSVSPDKRSIRGVRMWLHKSYPMVSSLMAGVAIVILLMSIALSLPQLIESISKIPWVAENIGTFQSPFTLSIWMNVAIGIAGAIAATERALMLRSHWLIDMETAGWGEN</sequence>
<feature type="transmembrane region" description="Helical" evidence="1">
    <location>
        <begin position="136"/>
        <end position="160"/>
    </location>
</feature>
<reference evidence="2 3" key="1">
    <citation type="submission" date="2023-02" db="EMBL/GenBank/DDBJ databases">
        <title>Oceanobacillus kimchii IFOP_LL358 isolated form Alexandrium catenella lab strain.</title>
        <authorList>
            <person name="Gajardo G."/>
            <person name="Ueki S."/>
            <person name="Maruyama F."/>
        </authorList>
    </citation>
    <scope>NUCLEOTIDE SEQUENCE [LARGE SCALE GENOMIC DNA]</scope>
    <source>
        <strain evidence="2 3">IFOP_LL358</strain>
    </source>
</reference>
<comment type="caution">
    <text evidence="2">The sequence shown here is derived from an EMBL/GenBank/DDBJ whole genome shotgun (WGS) entry which is preliminary data.</text>
</comment>
<feature type="transmembrane region" description="Helical" evidence="1">
    <location>
        <begin position="180"/>
        <end position="198"/>
    </location>
</feature>
<keyword evidence="3" id="KW-1185">Reference proteome</keyword>
<accession>A0ABQ5TCV9</accession>
<evidence type="ECO:0000313" key="3">
    <source>
        <dbReference type="Proteomes" id="UP001275436"/>
    </source>
</evidence>
<proteinExistence type="predicted"/>
<dbReference type="RefSeq" id="WP_069686230.1">
    <property type="nucleotide sequence ID" value="NZ_BSKO01000001.1"/>
</dbReference>
<keyword evidence="1" id="KW-0472">Membrane</keyword>
<protein>
    <submittedName>
        <fullName evidence="2">Uncharacterized protein</fullName>
    </submittedName>
</protein>
<name>A0ABQ5TCV9_9BACI</name>
<keyword evidence="1" id="KW-1133">Transmembrane helix</keyword>